<organism evidence="1">
    <name type="scientific">marine sediment metagenome</name>
    <dbReference type="NCBI Taxonomy" id="412755"/>
    <lineage>
        <taxon>unclassified sequences</taxon>
        <taxon>metagenomes</taxon>
        <taxon>ecological metagenomes</taxon>
    </lineage>
</organism>
<accession>A0A0F9TSK7</accession>
<evidence type="ECO:0000313" key="1">
    <source>
        <dbReference type="EMBL" id="KKN82299.1"/>
    </source>
</evidence>
<gene>
    <name evidence="1" type="ORF">LCGC14_0311120</name>
</gene>
<proteinExistence type="predicted"/>
<reference evidence="1" key="1">
    <citation type="journal article" date="2015" name="Nature">
        <title>Complex archaea that bridge the gap between prokaryotes and eukaryotes.</title>
        <authorList>
            <person name="Spang A."/>
            <person name="Saw J.H."/>
            <person name="Jorgensen S.L."/>
            <person name="Zaremba-Niedzwiedzka K."/>
            <person name="Martijn J."/>
            <person name="Lind A.E."/>
            <person name="van Eijk R."/>
            <person name="Schleper C."/>
            <person name="Guy L."/>
            <person name="Ettema T.J."/>
        </authorList>
    </citation>
    <scope>NUCLEOTIDE SEQUENCE</scope>
</reference>
<name>A0A0F9TSK7_9ZZZZ</name>
<comment type="caution">
    <text evidence="1">The sequence shown here is derived from an EMBL/GenBank/DDBJ whole genome shotgun (WGS) entry which is preliminary data.</text>
</comment>
<dbReference type="AlphaFoldDB" id="A0A0F9TSK7"/>
<protein>
    <submittedName>
        <fullName evidence="1">Uncharacterized protein</fullName>
    </submittedName>
</protein>
<dbReference type="EMBL" id="LAZR01000203">
    <property type="protein sequence ID" value="KKN82299.1"/>
    <property type="molecule type" value="Genomic_DNA"/>
</dbReference>
<sequence length="57" mass="6529">MRVQIEFDGVIEVDVNASPKDDREKKDQAVHDAWIKASIHRIADAAEMIDYDEVTED</sequence>